<dbReference type="SMART" id="SM00267">
    <property type="entry name" value="GGDEF"/>
    <property type="match status" value="1"/>
</dbReference>
<dbReference type="Pfam" id="PF08447">
    <property type="entry name" value="PAS_3"/>
    <property type="match status" value="1"/>
</dbReference>
<dbReference type="OrthoDB" id="5620448at2"/>
<comment type="cofactor">
    <cofactor evidence="1">
        <name>Mg(2+)</name>
        <dbReference type="ChEBI" id="CHEBI:18420"/>
    </cofactor>
</comment>
<dbReference type="PROSITE" id="PS50112">
    <property type="entry name" value="PAS"/>
    <property type="match status" value="1"/>
</dbReference>
<dbReference type="NCBIfam" id="TIGR00229">
    <property type="entry name" value="sensory_box"/>
    <property type="match status" value="2"/>
</dbReference>
<accession>A0A1M5R063</accession>
<dbReference type="InterPro" id="IPR029787">
    <property type="entry name" value="Nucleotide_cyclase"/>
</dbReference>
<dbReference type="PANTHER" id="PTHR44757">
    <property type="entry name" value="DIGUANYLATE CYCLASE DGCP"/>
    <property type="match status" value="1"/>
</dbReference>
<evidence type="ECO:0000259" key="3">
    <source>
        <dbReference type="PROSITE" id="PS50113"/>
    </source>
</evidence>
<protein>
    <submittedName>
        <fullName evidence="5">PAS domain S-box-containing protein/diguanylate cyclase (GGDEF) domain-containing protein</fullName>
    </submittedName>
</protein>
<feature type="domain" description="PAS" evidence="2">
    <location>
        <begin position="6"/>
        <end position="60"/>
    </location>
</feature>
<dbReference type="STRING" id="634436.SAMN05216361_3985"/>
<dbReference type="InterPro" id="IPR052155">
    <property type="entry name" value="Biofilm_reg_signaling"/>
</dbReference>
<evidence type="ECO:0000256" key="1">
    <source>
        <dbReference type="ARBA" id="ARBA00001946"/>
    </source>
</evidence>
<organism evidence="5 6">
    <name type="scientific">Marisediminitalea aggregata</name>
    <dbReference type="NCBI Taxonomy" id="634436"/>
    <lineage>
        <taxon>Bacteria</taxon>
        <taxon>Pseudomonadati</taxon>
        <taxon>Pseudomonadota</taxon>
        <taxon>Gammaproteobacteria</taxon>
        <taxon>Alteromonadales</taxon>
        <taxon>Alteromonadaceae</taxon>
        <taxon>Marisediminitalea</taxon>
    </lineage>
</organism>
<dbReference type="InterPro" id="IPR043128">
    <property type="entry name" value="Rev_trsase/Diguanyl_cyclase"/>
</dbReference>
<dbReference type="SUPFAM" id="SSF55785">
    <property type="entry name" value="PYP-like sensor domain (PAS domain)"/>
    <property type="match status" value="2"/>
</dbReference>
<dbReference type="CDD" id="cd01949">
    <property type="entry name" value="GGDEF"/>
    <property type="match status" value="1"/>
</dbReference>
<dbReference type="Gene3D" id="3.30.70.270">
    <property type="match status" value="1"/>
</dbReference>
<keyword evidence="6" id="KW-1185">Reference proteome</keyword>
<feature type="domain" description="PAC" evidence="3">
    <location>
        <begin position="209"/>
        <end position="261"/>
    </location>
</feature>
<dbReference type="EMBL" id="FQWD01000007">
    <property type="protein sequence ID" value="SHH19506.1"/>
    <property type="molecule type" value="Genomic_DNA"/>
</dbReference>
<dbReference type="GO" id="GO:0003824">
    <property type="term" value="F:catalytic activity"/>
    <property type="evidence" value="ECO:0007669"/>
    <property type="project" value="UniProtKB-ARBA"/>
</dbReference>
<dbReference type="InterPro" id="IPR013655">
    <property type="entry name" value="PAS_fold_3"/>
</dbReference>
<dbReference type="Pfam" id="PF13426">
    <property type="entry name" value="PAS_9"/>
    <property type="match status" value="1"/>
</dbReference>
<name>A0A1M5R063_9ALTE</name>
<dbReference type="Proteomes" id="UP000184520">
    <property type="component" value="Unassembled WGS sequence"/>
</dbReference>
<dbReference type="InterPro" id="IPR000014">
    <property type="entry name" value="PAS"/>
</dbReference>
<evidence type="ECO:0000313" key="6">
    <source>
        <dbReference type="Proteomes" id="UP000184520"/>
    </source>
</evidence>
<dbReference type="SUPFAM" id="SSF55073">
    <property type="entry name" value="Nucleotide cyclase"/>
    <property type="match status" value="1"/>
</dbReference>
<reference evidence="6" key="1">
    <citation type="submission" date="2016-11" db="EMBL/GenBank/DDBJ databases">
        <authorList>
            <person name="Varghese N."/>
            <person name="Submissions S."/>
        </authorList>
    </citation>
    <scope>NUCLEOTIDE SEQUENCE [LARGE SCALE GENOMIC DNA]</scope>
    <source>
        <strain evidence="6">CGMCC 1.8995</strain>
    </source>
</reference>
<evidence type="ECO:0000313" key="5">
    <source>
        <dbReference type="EMBL" id="SHH19506.1"/>
    </source>
</evidence>
<evidence type="ECO:0000259" key="4">
    <source>
        <dbReference type="PROSITE" id="PS50887"/>
    </source>
</evidence>
<sequence>MAEVVQSDVFQSTFEQCGIGLAHVSPTGDFIRVNKALSSFLGYSQEELVKLDFQDITHPDFLDNDLQHVSELIDGFYDSYQMEKLYVHKDGQTIWGKLTVTLVRDEQGEPQYFVSVVEDIDEKKRFEARYQQSQETFRLIVSALSDRMVVWVTTPDLKQLIYLNEGYTQIWGRAGKEMYDDPASFIRHIHVADRDRIKQHYANHIDEPWVHEYRVMRDDGSLRYIRERGQLIRDLEGKTTSVVITADDISKDKHLQEALKSANHKLNVLSRTDGLTGIDNRRECLSQVEDELKRLSRVNGKTTSTLAFIDLDDFKTINDKYGHHVGDLALKALAERLTSTMRSNDTVGRYGGDEFLLLLRDTEEHEAQVVLNRLFETPLEVKSDQNESVAIYCSIGISQWLPQFEDIQSWIEQADQSMYQVKGVKKPLTCE</sequence>
<dbReference type="PROSITE" id="PS50113">
    <property type="entry name" value="PAC"/>
    <property type="match status" value="2"/>
</dbReference>
<dbReference type="SMART" id="SM00086">
    <property type="entry name" value="PAC"/>
    <property type="match status" value="2"/>
</dbReference>
<dbReference type="Pfam" id="PF00990">
    <property type="entry name" value="GGDEF"/>
    <property type="match status" value="1"/>
</dbReference>
<gene>
    <name evidence="5" type="ORF">SAMN05216361_3985</name>
</gene>
<feature type="domain" description="GGDEF" evidence="4">
    <location>
        <begin position="302"/>
        <end position="431"/>
    </location>
</feature>
<dbReference type="SMART" id="SM00091">
    <property type="entry name" value="PAS"/>
    <property type="match status" value="2"/>
</dbReference>
<dbReference type="PANTHER" id="PTHR44757:SF2">
    <property type="entry name" value="BIOFILM ARCHITECTURE MAINTENANCE PROTEIN MBAA"/>
    <property type="match status" value="1"/>
</dbReference>
<dbReference type="InterPro" id="IPR000160">
    <property type="entry name" value="GGDEF_dom"/>
</dbReference>
<evidence type="ECO:0000259" key="2">
    <source>
        <dbReference type="PROSITE" id="PS50112"/>
    </source>
</evidence>
<feature type="domain" description="PAC" evidence="3">
    <location>
        <begin position="80"/>
        <end position="132"/>
    </location>
</feature>
<dbReference type="RefSeq" id="WP_073324933.1">
    <property type="nucleotide sequence ID" value="NZ_FQWD01000007.1"/>
</dbReference>
<dbReference type="InterPro" id="IPR000700">
    <property type="entry name" value="PAS-assoc_C"/>
</dbReference>
<dbReference type="Gene3D" id="3.30.450.20">
    <property type="entry name" value="PAS domain"/>
    <property type="match status" value="2"/>
</dbReference>
<dbReference type="FunFam" id="3.30.70.270:FF:000001">
    <property type="entry name" value="Diguanylate cyclase domain protein"/>
    <property type="match status" value="1"/>
</dbReference>
<dbReference type="InterPro" id="IPR035965">
    <property type="entry name" value="PAS-like_dom_sf"/>
</dbReference>
<dbReference type="AlphaFoldDB" id="A0A1M5R063"/>
<proteinExistence type="predicted"/>
<dbReference type="CDD" id="cd00130">
    <property type="entry name" value="PAS"/>
    <property type="match status" value="2"/>
</dbReference>
<dbReference type="PROSITE" id="PS50887">
    <property type="entry name" value="GGDEF"/>
    <property type="match status" value="1"/>
</dbReference>
<dbReference type="NCBIfam" id="TIGR00254">
    <property type="entry name" value="GGDEF"/>
    <property type="match status" value="1"/>
</dbReference>
<dbReference type="InterPro" id="IPR001610">
    <property type="entry name" value="PAC"/>
</dbReference>